<protein>
    <submittedName>
        <fullName evidence="1">Uncharacterized protein</fullName>
    </submittedName>
</protein>
<proteinExistence type="predicted"/>
<evidence type="ECO:0000313" key="2">
    <source>
        <dbReference type="Proteomes" id="UP000198211"/>
    </source>
</evidence>
<comment type="caution">
    <text evidence="1">The sequence shown here is derived from an EMBL/GenBank/DDBJ whole genome shotgun (WGS) entry which is preliminary data.</text>
</comment>
<keyword evidence="2" id="KW-1185">Reference proteome</keyword>
<dbReference type="AlphaFoldDB" id="A0A225V5J2"/>
<sequence>MELLKYARIPEAPARLDTTCLPCSLAQFGHVIHRLGRLDVDPWIQRIIAVGVPNTLPIARIYVPRPRSNTLDRVTRQYPNSLWG</sequence>
<evidence type="ECO:0000313" key="1">
    <source>
        <dbReference type="EMBL" id="OWY99986.1"/>
    </source>
</evidence>
<dbReference type="EMBL" id="NBNE01007993">
    <property type="protein sequence ID" value="OWY99986.1"/>
    <property type="molecule type" value="Genomic_DNA"/>
</dbReference>
<dbReference type="OrthoDB" id="114222at2759"/>
<dbReference type="Proteomes" id="UP000198211">
    <property type="component" value="Unassembled WGS sequence"/>
</dbReference>
<reference evidence="2" key="1">
    <citation type="submission" date="2017-03" db="EMBL/GenBank/DDBJ databases">
        <title>Phytopthora megakarya and P. palmivora, two closely related causual agents of cacao black pod achieved similar genome size and gene model numbers by different mechanisms.</title>
        <authorList>
            <person name="Ali S."/>
            <person name="Shao J."/>
            <person name="Larry D.J."/>
            <person name="Kronmiller B."/>
            <person name="Shen D."/>
            <person name="Strem M.D."/>
            <person name="Melnick R.L."/>
            <person name="Guiltinan M.J."/>
            <person name="Tyler B.M."/>
            <person name="Meinhardt L.W."/>
            <person name="Bailey B.A."/>
        </authorList>
    </citation>
    <scope>NUCLEOTIDE SEQUENCE [LARGE SCALE GENOMIC DNA]</scope>
    <source>
        <strain evidence="2">zdho120</strain>
    </source>
</reference>
<organism evidence="1 2">
    <name type="scientific">Phytophthora megakarya</name>
    <dbReference type="NCBI Taxonomy" id="4795"/>
    <lineage>
        <taxon>Eukaryota</taxon>
        <taxon>Sar</taxon>
        <taxon>Stramenopiles</taxon>
        <taxon>Oomycota</taxon>
        <taxon>Peronosporomycetes</taxon>
        <taxon>Peronosporales</taxon>
        <taxon>Peronosporaceae</taxon>
        <taxon>Phytophthora</taxon>
    </lineage>
</organism>
<accession>A0A225V5J2</accession>
<gene>
    <name evidence="1" type="ORF">PHMEG_00028920</name>
</gene>
<name>A0A225V5J2_9STRA</name>